<evidence type="ECO:0000313" key="3">
    <source>
        <dbReference type="Proteomes" id="UP000487268"/>
    </source>
</evidence>
<dbReference type="AlphaFoldDB" id="A0A7K0C488"/>
<name>A0A7K0C488_9ACTN</name>
<accession>A0A7K0C488</accession>
<evidence type="ECO:0000313" key="2">
    <source>
        <dbReference type="EMBL" id="MQY08261.1"/>
    </source>
</evidence>
<dbReference type="InterPro" id="IPR025851">
    <property type="entry name" value="SUKH-4"/>
</dbReference>
<keyword evidence="3" id="KW-1185">Reference proteome</keyword>
<dbReference type="Pfam" id="PF14440">
    <property type="entry name" value="XOO_2897-deam"/>
    <property type="match status" value="1"/>
</dbReference>
<dbReference type="Pfam" id="PF14435">
    <property type="entry name" value="SUKH-4"/>
    <property type="match status" value="1"/>
</dbReference>
<dbReference type="InterPro" id="IPR032722">
    <property type="entry name" value="Deaminase_XOO_2897"/>
</dbReference>
<sequence>MSSSSQRKQPMQHDDAPAVGAGNTLTVTYRDSEGEEVFLTHTSGPGLPPPCWQAYEELQRLGIPRKSVLAVHSELGFCRLPGCYCDPMLRGFAFPDAEFSIGCNYGDTPRARAAAVESVRERAAMLAQMTGLPAVPAAVPVPIPVLDRAEPVDGEQLGRVLFSVFGPGGVRRYGPGELPGDVPPGTRHTLAVAGLPVQVPHLFKAWDLEPMQAMLRKRGPLDEGAVARYAGWRTLGSDGHCVIGVEPGGALHAVDPELGTRRFVSSDAASFARSLALLTRGRQRMKGRAPHAAAAVVAGVQAQLAGIDPAAVRDPDAWWPLLAEQMWHGLL</sequence>
<reference evidence="2 3" key="1">
    <citation type="submission" date="2019-10" db="EMBL/GenBank/DDBJ databases">
        <title>Actinomadura rubteroloni sp. nov. and Actinomadura macrotermitis sp. nov., isolated from the gut of fungus growing-termite Macrotermes natalensis.</title>
        <authorList>
            <person name="Benndorf R."/>
            <person name="Martin K."/>
            <person name="Kuefner M."/>
            <person name="De Beer W."/>
            <person name="Kaster A.-K."/>
            <person name="Vollmers J."/>
            <person name="Poulsen M."/>
            <person name="Beemelmanns C."/>
        </authorList>
    </citation>
    <scope>NUCLEOTIDE SEQUENCE [LARGE SCALE GENOMIC DNA]</scope>
    <source>
        <strain evidence="2 3">RB68</strain>
    </source>
</reference>
<feature type="region of interest" description="Disordered" evidence="1">
    <location>
        <begin position="1"/>
        <end position="24"/>
    </location>
</feature>
<dbReference type="OrthoDB" id="4086734at2"/>
<organism evidence="2 3">
    <name type="scientific">Actinomadura macrotermitis</name>
    <dbReference type="NCBI Taxonomy" id="2585200"/>
    <lineage>
        <taxon>Bacteria</taxon>
        <taxon>Bacillati</taxon>
        <taxon>Actinomycetota</taxon>
        <taxon>Actinomycetes</taxon>
        <taxon>Streptosporangiales</taxon>
        <taxon>Thermomonosporaceae</taxon>
        <taxon>Actinomadura</taxon>
    </lineage>
</organism>
<comment type="caution">
    <text evidence="2">The sequence shown here is derived from an EMBL/GenBank/DDBJ whole genome shotgun (WGS) entry which is preliminary data.</text>
</comment>
<dbReference type="EMBL" id="WEGH01000004">
    <property type="protein sequence ID" value="MQY08261.1"/>
    <property type="molecule type" value="Genomic_DNA"/>
</dbReference>
<proteinExistence type="predicted"/>
<gene>
    <name evidence="2" type="ORF">ACRB68_63680</name>
</gene>
<evidence type="ECO:0000256" key="1">
    <source>
        <dbReference type="SAM" id="MobiDB-lite"/>
    </source>
</evidence>
<protein>
    <submittedName>
        <fullName evidence="2">Uncharacterized protein</fullName>
    </submittedName>
</protein>
<dbReference type="Proteomes" id="UP000487268">
    <property type="component" value="Unassembled WGS sequence"/>
</dbReference>